<dbReference type="RefSeq" id="WP_239678164.1">
    <property type="nucleotide sequence ID" value="NZ_CP070499.1"/>
</dbReference>
<evidence type="ECO:0000256" key="1">
    <source>
        <dbReference type="ARBA" id="ARBA00038115"/>
    </source>
</evidence>
<dbReference type="KEGG" id="nhy:JQS43_06485"/>
<dbReference type="GO" id="GO:0016787">
    <property type="term" value="F:hydrolase activity"/>
    <property type="evidence" value="ECO:0007669"/>
    <property type="project" value="UniProtKB-KW"/>
</dbReference>
<proteinExistence type="inferred from homology"/>
<evidence type="ECO:0000313" key="4">
    <source>
        <dbReference type="Proteomes" id="UP000662857"/>
    </source>
</evidence>
<dbReference type="Proteomes" id="UP000662857">
    <property type="component" value="Chromosome"/>
</dbReference>
<dbReference type="PANTHER" id="PTHR22946:SF12">
    <property type="entry name" value="CONIDIAL PIGMENT BIOSYNTHESIS PROTEIN AYG1 (AFU_ORTHOLOGUE AFUA_2G17550)"/>
    <property type="match status" value="1"/>
</dbReference>
<evidence type="ECO:0000313" key="3">
    <source>
        <dbReference type="EMBL" id="QSB15974.1"/>
    </source>
</evidence>
<reference evidence="3" key="1">
    <citation type="submission" date="2021-02" db="EMBL/GenBank/DDBJ databases">
        <title>Natrosporangium hydrolyticum gen. nov., sp. nov, a haloalkaliphilic actinobacterium from a soda solonchak soil.</title>
        <authorList>
            <person name="Sorokin D.Y."/>
            <person name="Khijniak T.V."/>
            <person name="Zakharycheva A.P."/>
            <person name="Boueva O.V."/>
            <person name="Ariskina E.V."/>
            <person name="Hahnke R.L."/>
            <person name="Bunk B."/>
            <person name="Sproer C."/>
            <person name="Schumann P."/>
            <person name="Evtushenko L.I."/>
            <person name="Kublanov I.V."/>
        </authorList>
    </citation>
    <scope>NUCLEOTIDE SEQUENCE</scope>
    <source>
        <strain evidence="3">DSM 106523</strain>
    </source>
</reference>
<dbReference type="Pfam" id="PF12697">
    <property type="entry name" value="Abhydrolase_6"/>
    <property type="match status" value="1"/>
</dbReference>
<dbReference type="InterPro" id="IPR000073">
    <property type="entry name" value="AB_hydrolase_1"/>
</dbReference>
<dbReference type="AlphaFoldDB" id="A0A895YDT9"/>
<dbReference type="Gene3D" id="1.20.1440.110">
    <property type="entry name" value="acylaminoacyl peptidase"/>
    <property type="match status" value="1"/>
</dbReference>
<dbReference type="PANTHER" id="PTHR22946">
    <property type="entry name" value="DIENELACTONE HYDROLASE DOMAIN-CONTAINING PROTEIN-RELATED"/>
    <property type="match status" value="1"/>
</dbReference>
<accession>A0A895YDT9</accession>
<evidence type="ECO:0000259" key="2">
    <source>
        <dbReference type="Pfam" id="PF12697"/>
    </source>
</evidence>
<dbReference type="InterPro" id="IPR050261">
    <property type="entry name" value="FrsA_esterase"/>
</dbReference>
<gene>
    <name evidence="3" type="ORF">JQS43_06485</name>
</gene>
<dbReference type="EMBL" id="CP070499">
    <property type="protein sequence ID" value="QSB15974.1"/>
    <property type="molecule type" value="Genomic_DNA"/>
</dbReference>
<dbReference type="SUPFAM" id="SSF53474">
    <property type="entry name" value="alpha/beta-Hydrolases"/>
    <property type="match status" value="1"/>
</dbReference>
<dbReference type="InterPro" id="IPR029058">
    <property type="entry name" value="AB_hydrolase_fold"/>
</dbReference>
<comment type="similarity">
    <text evidence="1">Belongs to the AB hydrolase superfamily. FUS2 hydrolase family.</text>
</comment>
<protein>
    <submittedName>
        <fullName evidence="3">Alpha/beta fold hydrolase</fullName>
    </submittedName>
</protein>
<keyword evidence="3" id="KW-0378">Hydrolase</keyword>
<keyword evidence="4" id="KW-1185">Reference proteome</keyword>
<sequence>MGWFFDDPLHEEFATGLGLGLISHGGGEPGEVRAICARIRDGDDDSWYEQWTGAADRLVATGDTAAEAGRSVSAREAYLIGALYYGIGYHPLFGGPPVDERLRSAFDRQRNAFSRAVAHLDPPPEPIGIPFEGARLPAYLCRSPLPGRRPLLVATNGYDATLHEMYFAHAVPAVRRGYHCLIFDGPGQGAVLYEQGVPLRPDWETVVAAVLDAVIGGDGIDPDRVALVGWSLGGYLALRAASGEPRLAACVADPGLYSIATPMIGALRAAGVPDSALEHFPQLSESVLRPVAAAIEQDRGQRWKIQQRGFWAHGVTDLAGYLAAVAPFTLAGRVSQIRCPTLITVAEHDPLAAGGPATYDQLVGERRLVRFSQAEGADMHCELLNRTRYDQRVFDWLDQVLAR</sequence>
<organism evidence="3 4">
    <name type="scientific">Natronosporangium hydrolyticum</name>
    <dbReference type="NCBI Taxonomy" id="2811111"/>
    <lineage>
        <taxon>Bacteria</taxon>
        <taxon>Bacillati</taxon>
        <taxon>Actinomycetota</taxon>
        <taxon>Actinomycetes</taxon>
        <taxon>Micromonosporales</taxon>
        <taxon>Micromonosporaceae</taxon>
        <taxon>Natronosporangium</taxon>
    </lineage>
</organism>
<dbReference type="Gene3D" id="3.40.50.1820">
    <property type="entry name" value="alpha/beta hydrolase"/>
    <property type="match status" value="1"/>
</dbReference>
<name>A0A895YDT9_9ACTN</name>
<feature type="domain" description="AB hydrolase-1" evidence="2">
    <location>
        <begin position="164"/>
        <end position="380"/>
    </location>
</feature>